<evidence type="ECO:0000313" key="3">
    <source>
        <dbReference type="Proteomes" id="UP000593567"/>
    </source>
</evidence>
<proteinExistence type="predicted"/>
<evidence type="ECO:0000256" key="1">
    <source>
        <dbReference type="SAM" id="MobiDB-lite"/>
    </source>
</evidence>
<dbReference type="Proteomes" id="UP000593567">
    <property type="component" value="Unassembled WGS sequence"/>
</dbReference>
<evidence type="ECO:0000313" key="2">
    <source>
        <dbReference type="EMBL" id="KAF6038982.1"/>
    </source>
</evidence>
<accession>A0A7J7KJT5</accession>
<feature type="compositionally biased region" description="Basic and acidic residues" evidence="1">
    <location>
        <begin position="28"/>
        <end position="41"/>
    </location>
</feature>
<dbReference type="EMBL" id="VXIV02000321">
    <property type="protein sequence ID" value="KAF6038982.1"/>
    <property type="molecule type" value="Genomic_DNA"/>
</dbReference>
<name>A0A7J7KJT5_BUGNE</name>
<feature type="region of interest" description="Disordered" evidence="1">
    <location>
        <begin position="27"/>
        <end position="66"/>
    </location>
</feature>
<feature type="compositionally biased region" description="Basic and acidic residues" evidence="1">
    <location>
        <begin position="56"/>
        <end position="66"/>
    </location>
</feature>
<protein>
    <submittedName>
        <fullName evidence="2">Uncharacterized protein</fullName>
    </submittedName>
</protein>
<keyword evidence="3" id="KW-1185">Reference proteome</keyword>
<comment type="caution">
    <text evidence="2">The sequence shown here is derived from an EMBL/GenBank/DDBJ whole genome shotgun (WGS) entry which is preliminary data.</text>
</comment>
<dbReference type="AlphaFoldDB" id="A0A7J7KJT5"/>
<reference evidence="2" key="1">
    <citation type="submission" date="2020-06" db="EMBL/GenBank/DDBJ databases">
        <title>Draft genome of Bugula neritina, a colonial animal packing powerful symbionts and potential medicines.</title>
        <authorList>
            <person name="Rayko M."/>
        </authorList>
    </citation>
    <scope>NUCLEOTIDE SEQUENCE [LARGE SCALE GENOMIC DNA]</scope>
    <source>
        <strain evidence="2">Kwan_BN1</strain>
    </source>
</reference>
<gene>
    <name evidence="2" type="ORF">EB796_002712</name>
</gene>
<organism evidence="2 3">
    <name type="scientific">Bugula neritina</name>
    <name type="common">Brown bryozoan</name>
    <name type="synonym">Sertularia neritina</name>
    <dbReference type="NCBI Taxonomy" id="10212"/>
    <lineage>
        <taxon>Eukaryota</taxon>
        <taxon>Metazoa</taxon>
        <taxon>Spiralia</taxon>
        <taxon>Lophotrochozoa</taxon>
        <taxon>Bryozoa</taxon>
        <taxon>Gymnolaemata</taxon>
        <taxon>Cheilostomatida</taxon>
        <taxon>Flustrina</taxon>
        <taxon>Buguloidea</taxon>
        <taxon>Bugulidae</taxon>
        <taxon>Bugula</taxon>
    </lineage>
</organism>
<sequence length="66" mass="7596">MDKLSEEDTKTVVKHIKYVLMQSRIRSQKYEQEDKELEKSKVKPGVKAAGSTENKAAAENEERDEL</sequence>